<keyword evidence="5" id="KW-0804">Transcription</keyword>
<feature type="domain" description="RNA polymerase sigma-70 region 2" evidence="6">
    <location>
        <begin position="27"/>
        <end position="93"/>
    </location>
</feature>
<dbReference type="SUPFAM" id="SSF88659">
    <property type="entry name" value="Sigma3 and sigma4 domains of RNA polymerase sigma factors"/>
    <property type="match status" value="1"/>
</dbReference>
<dbReference type="EMBL" id="VHSG01000001">
    <property type="protein sequence ID" value="TQV86803.1"/>
    <property type="molecule type" value="Genomic_DNA"/>
</dbReference>
<dbReference type="GO" id="GO:0006352">
    <property type="term" value="P:DNA-templated transcription initiation"/>
    <property type="evidence" value="ECO:0007669"/>
    <property type="project" value="InterPro"/>
</dbReference>
<comment type="similarity">
    <text evidence="1">Belongs to the sigma-70 factor family. ECF subfamily.</text>
</comment>
<dbReference type="InterPro" id="IPR013249">
    <property type="entry name" value="RNA_pol_sigma70_r4_t2"/>
</dbReference>
<dbReference type="InterPro" id="IPR013324">
    <property type="entry name" value="RNA_pol_sigma_r3/r4-like"/>
</dbReference>
<keyword evidence="4" id="KW-0238">DNA-binding</keyword>
<dbReference type="SUPFAM" id="SSF88946">
    <property type="entry name" value="Sigma2 domain of RNA polymerase sigma factors"/>
    <property type="match status" value="1"/>
</dbReference>
<keyword evidence="2" id="KW-0805">Transcription regulation</keyword>
<evidence type="ECO:0000256" key="1">
    <source>
        <dbReference type="ARBA" id="ARBA00010641"/>
    </source>
</evidence>
<evidence type="ECO:0000256" key="3">
    <source>
        <dbReference type="ARBA" id="ARBA00023082"/>
    </source>
</evidence>
<dbReference type="InterPro" id="IPR013325">
    <property type="entry name" value="RNA_pol_sigma_r2"/>
</dbReference>
<evidence type="ECO:0000259" key="7">
    <source>
        <dbReference type="Pfam" id="PF08281"/>
    </source>
</evidence>
<dbReference type="InterPro" id="IPR007627">
    <property type="entry name" value="RNA_pol_sigma70_r2"/>
</dbReference>
<gene>
    <name evidence="8" type="ORF">FKG94_00210</name>
</gene>
<dbReference type="PANTHER" id="PTHR43133">
    <property type="entry name" value="RNA POLYMERASE ECF-TYPE SIGMA FACTO"/>
    <property type="match status" value="1"/>
</dbReference>
<dbReference type="InterPro" id="IPR039425">
    <property type="entry name" value="RNA_pol_sigma-70-like"/>
</dbReference>
<dbReference type="Proteomes" id="UP000319732">
    <property type="component" value="Unassembled WGS sequence"/>
</dbReference>
<evidence type="ECO:0000259" key="6">
    <source>
        <dbReference type="Pfam" id="PF04542"/>
    </source>
</evidence>
<proteinExistence type="inferred from homology"/>
<dbReference type="Pfam" id="PF08281">
    <property type="entry name" value="Sigma70_r4_2"/>
    <property type="match status" value="1"/>
</dbReference>
<evidence type="ECO:0000313" key="8">
    <source>
        <dbReference type="EMBL" id="TQV86803.1"/>
    </source>
</evidence>
<evidence type="ECO:0000256" key="5">
    <source>
        <dbReference type="ARBA" id="ARBA00023163"/>
    </source>
</evidence>
<sequence length="187" mass="21432">MTKVSSKGKLPAGACTAAPEVLTFDELYRHFWQELCAHVRRTFGPGPPDPEDVAQAAFTRYVSLDDPDAVLNPRAFLFTTARNIVLDQKRKDKSHLKYAQSVLAQSSELKLDELSPERVLLEKRRFDRVRRAIDRLPHKQKVVLSLHRYRGYTFKQITEETGWSYGDVYRQLDTALATLARALKQIS</sequence>
<organism evidence="8 9">
    <name type="scientific">Exilibacterium tricleocarpae</name>
    <dbReference type="NCBI Taxonomy" id="2591008"/>
    <lineage>
        <taxon>Bacteria</taxon>
        <taxon>Pseudomonadati</taxon>
        <taxon>Pseudomonadota</taxon>
        <taxon>Gammaproteobacteria</taxon>
        <taxon>Cellvibrionales</taxon>
        <taxon>Cellvibrionaceae</taxon>
        <taxon>Exilibacterium</taxon>
    </lineage>
</organism>
<dbReference type="RefSeq" id="WP_142902170.1">
    <property type="nucleotide sequence ID" value="NZ_ML660087.1"/>
</dbReference>
<dbReference type="OrthoDB" id="9797134at2"/>
<dbReference type="NCBIfam" id="TIGR02937">
    <property type="entry name" value="sigma70-ECF"/>
    <property type="match status" value="1"/>
</dbReference>
<dbReference type="InterPro" id="IPR014284">
    <property type="entry name" value="RNA_pol_sigma-70_dom"/>
</dbReference>
<dbReference type="GO" id="GO:0016987">
    <property type="term" value="F:sigma factor activity"/>
    <property type="evidence" value="ECO:0007669"/>
    <property type="project" value="UniProtKB-KW"/>
</dbReference>
<accession>A0A545UBJ9</accession>
<keyword evidence="3" id="KW-0731">Sigma factor</keyword>
<evidence type="ECO:0000256" key="2">
    <source>
        <dbReference type="ARBA" id="ARBA00023015"/>
    </source>
</evidence>
<dbReference type="Gene3D" id="1.10.10.10">
    <property type="entry name" value="Winged helix-like DNA-binding domain superfamily/Winged helix DNA-binding domain"/>
    <property type="match status" value="1"/>
</dbReference>
<dbReference type="Pfam" id="PF04542">
    <property type="entry name" value="Sigma70_r2"/>
    <property type="match status" value="1"/>
</dbReference>
<protein>
    <submittedName>
        <fullName evidence="8">Sigma-70 family RNA polymerase sigma factor</fullName>
    </submittedName>
</protein>
<name>A0A545UBJ9_9GAMM</name>
<dbReference type="InterPro" id="IPR036388">
    <property type="entry name" value="WH-like_DNA-bd_sf"/>
</dbReference>
<feature type="domain" description="RNA polymerase sigma factor 70 region 4 type 2" evidence="7">
    <location>
        <begin position="127"/>
        <end position="178"/>
    </location>
</feature>
<dbReference type="AlphaFoldDB" id="A0A545UBJ9"/>
<evidence type="ECO:0000313" key="9">
    <source>
        <dbReference type="Proteomes" id="UP000319732"/>
    </source>
</evidence>
<comment type="caution">
    <text evidence="8">The sequence shown here is derived from an EMBL/GenBank/DDBJ whole genome shotgun (WGS) entry which is preliminary data.</text>
</comment>
<dbReference type="GO" id="GO:0003677">
    <property type="term" value="F:DNA binding"/>
    <property type="evidence" value="ECO:0007669"/>
    <property type="project" value="UniProtKB-KW"/>
</dbReference>
<evidence type="ECO:0000256" key="4">
    <source>
        <dbReference type="ARBA" id="ARBA00023125"/>
    </source>
</evidence>
<keyword evidence="9" id="KW-1185">Reference proteome</keyword>
<dbReference type="Gene3D" id="1.10.1740.10">
    <property type="match status" value="1"/>
</dbReference>
<reference evidence="8 9" key="1">
    <citation type="submission" date="2019-06" db="EMBL/GenBank/DDBJ databases">
        <title>Whole genome sequence for Cellvibrionaceae sp. R142.</title>
        <authorList>
            <person name="Wang G."/>
        </authorList>
    </citation>
    <scope>NUCLEOTIDE SEQUENCE [LARGE SCALE GENOMIC DNA]</scope>
    <source>
        <strain evidence="8 9">R142</strain>
    </source>
</reference>
<dbReference type="PANTHER" id="PTHR43133:SF8">
    <property type="entry name" value="RNA POLYMERASE SIGMA FACTOR HI_1459-RELATED"/>
    <property type="match status" value="1"/>
</dbReference>